<proteinExistence type="predicted"/>
<keyword evidence="4" id="KW-1185">Reference proteome</keyword>
<dbReference type="STRING" id="1423763.FC46_GL001494"/>
<name>A0A0R1UBB2_9LACO</name>
<dbReference type="PANTHER" id="PTHR21666:SF270">
    <property type="entry name" value="MUREIN HYDROLASE ACTIVATOR ENVC"/>
    <property type="match status" value="1"/>
</dbReference>
<evidence type="ECO:0000313" key="3">
    <source>
        <dbReference type="EMBL" id="KRL88490.1"/>
    </source>
</evidence>
<dbReference type="InterPro" id="IPR016047">
    <property type="entry name" value="M23ase_b-sheet_dom"/>
</dbReference>
<reference evidence="3 4" key="1">
    <citation type="journal article" date="2015" name="Genome Announc.">
        <title>Expanding the biotechnology potential of lactobacilli through comparative genomics of 213 strains and associated genera.</title>
        <authorList>
            <person name="Sun Z."/>
            <person name="Harris H.M."/>
            <person name="McCann A."/>
            <person name="Guo C."/>
            <person name="Argimon S."/>
            <person name="Zhang W."/>
            <person name="Yang X."/>
            <person name="Jeffery I.B."/>
            <person name="Cooney J.C."/>
            <person name="Kagawa T.F."/>
            <person name="Liu W."/>
            <person name="Song Y."/>
            <person name="Salvetti E."/>
            <person name="Wrobel A."/>
            <person name="Rasinkangas P."/>
            <person name="Parkhill J."/>
            <person name="Rea M.C."/>
            <person name="O'Sullivan O."/>
            <person name="Ritari J."/>
            <person name="Douillard F.P."/>
            <person name="Paul Ross R."/>
            <person name="Yang R."/>
            <person name="Briner A.E."/>
            <person name="Felis G.E."/>
            <person name="de Vos W.M."/>
            <person name="Barrangou R."/>
            <person name="Klaenhammer T.R."/>
            <person name="Caufield P.W."/>
            <person name="Cui Y."/>
            <person name="Zhang H."/>
            <person name="O'Toole P.W."/>
        </authorList>
    </citation>
    <scope>NUCLEOTIDE SEQUENCE [LARGE SCALE GENOMIC DNA]</scope>
    <source>
        <strain evidence="3 4">DSM 16043</strain>
    </source>
</reference>
<dbReference type="AlphaFoldDB" id="A0A0R1UBB2"/>
<evidence type="ECO:0000259" key="2">
    <source>
        <dbReference type="Pfam" id="PF01551"/>
    </source>
</evidence>
<dbReference type="InterPro" id="IPR011055">
    <property type="entry name" value="Dup_hybrid_motif"/>
</dbReference>
<feature type="domain" description="M23ase beta-sheet core" evidence="2">
    <location>
        <begin position="85"/>
        <end position="175"/>
    </location>
</feature>
<dbReference type="Gene3D" id="2.70.70.10">
    <property type="entry name" value="Glucose Permease (Domain IIA)"/>
    <property type="match status" value="1"/>
</dbReference>
<dbReference type="InterPro" id="IPR050570">
    <property type="entry name" value="Cell_wall_metabolism_enzyme"/>
</dbReference>
<dbReference type="EMBL" id="AZFM01000049">
    <property type="protein sequence ID" value="KRL88490.1"/>
    <property type="molecule type" value="Genomic_DNA"/>
</dbReference>
<dbReference type="CDD" id="cd12797">
    <property type="entry name" value="M23_peptidase"/>
    <property type="match status" value="1"/>
</dbReference>
<sequence>MKKTLLSLAALAALASSLAFGGTSTTRAEDQPTQTNDSSVVKTDEKLTWTYPFAKNIKNGVNPMYNSQVFGNTDYARSVNPLSYFHDGWDFGWCEVGHSTVKAIHPGTVKQVAYGSGLGWYVWVVSPDKYVQIYQEGFNKKSDIAVKEGQTIKTGQKIGKLTGSHLHLGLTKTTKKYINKNGAPCNNWYKDNGTWLNPITTIEKNLNN</sequence>
<dbReference type="GO" id="GO:0004222">
    <property type="term" value="F:metalloendopeptidase activity"/>
    <property type="evidence" value="ECO:0007669"/>
    <property type="project" value="TreeGrafter"/>
</dbReference>
<protein>
    <submittedName>
        <fullName evidence="3">Enterolysin A</fullName>
    </submittedName>
</protein>
<evidence type="ECO:0000313" key="4">
    <source>
        <dbReference type="Proteomes" id="UP000051036"/>
    </source>
</evidence>
<dbReference type="SUPFAM" id="SSF51261">
    <property type="entry name" value="Duplicated hybrid motif"/>
    <property type="match status" value="1"/>
</dbReference>
<dbReference type="PANTHER" id="PTHR21666">
    <property type="entry name" value="PEPTIDASE-RELATED"/>
    <property type="match status" value="1"/>
</dbReference>
<comment type="caution">
    <text evidence="3">The sequence shown here is derived from an EMBL/GenBank/DDBJ whole genome shotgun (WGS) entry which is preliminary data.</text>
</comment>
<accession>A0A0R1UBB2</accession>
<evidence type="ECO:0000256" key="1">
    <source>
        <dbReference type="SAM" id="SignalP"/>
    </source>
</evidence>
<gene>
    <name evidence="3" type="ORF">FC46_GL001494</name>
</gene>
<feature type="signal peptide" evidence="1">
    <location>
        <begin position="1"/>
        <end position="21"/>
    </location>
</feature>
<feature type="chain" id="PRO_5038835735" evidence="1">
    <location>
        <begin position="22"/>
        <end position="208"/>
    </location>
</feature>
<organism evidence="3 4">
    <name type="scientific">Lactobacillus kalixensis DSM 16043</name>
    <dbReference type="NCBI Taxonomy" id="1423763"/>
    <lineage>
        <taxon>Bacteria</taxon>
        <taxon>Bacillati</taxon>
        <taxon>Bacillota</taxon>
        <taxon>Bacilli</taxon>
        <taxon>Lactobacillales</taxon>
        <taxon>Lactobacillaceae</taxon>
        <taxon>Lactobacillus</taxon>
    </lineage>
</organism>
<dbReference type="PATRIC" id="fig|1423763.3.peg.1518"/>
<keyword evidence="1" id="KW-0732">Signal</keyword>
<dbReference type="Pfam" id="PF01551">
    <property type="entry name" value="Peptidase_M23"/>
    <property type="match status" value="1"/>
</dbReference>
<dbReference type="RefSeq" id="WP_057800035.1">
    <property type="nucleotide sequence ID" value="NZ_AZFM01000049.1"/>
</dbReference>
<dbReference type="OrthoDB" id="2300848at2"/>
<dbReference type="Proteomes" id="UP000051036">
    <property type="component" value="Unassembled WGS sequence"/>
</dbReference>